<evidence type="ECO:0000313" key="3">
    <source>
        <dbReference type="Proteomes" id="UP000233551"/>
    </source>
</evidence>
<comment type="caution">
    <text evidence="2">The sequence shown here is derived from an EMBL/GenBank/DDBJ whole genome shotgun (WGS) entry which is preliminary data.</text>
</comment>
<sequence length="185" mass="20421">MMDPDPKAIAFLVSAKHGILRDIQPCTHEESIPLSMLMGILLPIILNFDIFVVWIDAIGIVVAGHLRHSNSNHCIVIELDETMYRCLHDIVEAWVDDMEFGNKNDLDELGNFDVREEGAGGIGPRLPRDTLQFERVAPDTNPVQWANAAGPHLPQCGSRSGGGPFATWRQMGRDLTPAANTLKTN</sequence>
<organism evidence="2 3">
    <name type="scientific">Punica granatum</name>
    <name type="common">Pomegranate</name>
    <dbReference type="NCBI Taxonomy" id="22663"/>
    <lineage>
        <taxon>Eukaryota</taxon>
        <taxon>Viridiplantae</taxon>
        <taxon>Streptophyta</taxon>
        <taxon>Embryophyta</taxon>
        <taxon>Tracheophyta</taxon>
        <taxon>Spermatophyta</taxon>
        <taxon>Magnoliopsida</taxon>
        <taxon>eudicotyledons</taxon>
        <taxon>Gunneridae</taxon>
        <taxon>Pentapetalae</taxon>
        <taxon>rosids</taxon>
        <taxon>malvids</taxon>
        <taxon>Myrtales</taxon>
        <taxon>Lythraceae</taxon>
        <taxon>Punica</taxon>
    </lineage>
</organism>
<feature type="transmembrane region" description="Helical" evidence="1">
    <location>
        <begin position="40"/>
        <end position="63"/>
    </location>
</feature>
<evidence type="ECO:0000313" key="2">
    <source>
        <dbReference type="EMBL" id="PKI56359.1"/>
    </source>
</evidence>
<keyword evidence="1" id="KW-0472">Membrane</keyword>
<reference evidence="2 3" key="1">
    <citation type="submission" date="2017-11" db="EMBL/GenBank/DDBJ databases">
        <title>De-novo sequencing of pomegranate (Punica granatum L.) genome.</title>
        <authorList>
            <person name="Akparov Z."/>
            <person name="Amiraslanov A."/>
            <person name="Hajiyeva S."/>
            <person name="Abbasov M."/>
            <person name="Kaur K."/>
            <person name="Hamwieh A."/>
            <person name="Solovyev V."/>
            <person name="Salamov A."/>
            <person name="Braich B."/>
            <person name="Kosarev P."/>
            <person name="Mahmoud A."/>
            <person name="Hajiyev E."/>
            <person name="Babayeva S."/>
            <person name="Izzatullayeva V."/>
            <person name="Mammadov A."/>
            <person name="Mammadov A."/>
            <person name="Sharifova S."/>
            <person name="Ojaghi J."/>
            <person name="Eynullazada K."/>
            <person name="Bayramov B."/>
            <person name="Abdulazimova A."/>
            <person name="Shahmuradov I."/>
        </authorList>
    </citation>
    <scope>NUCLEOTIDE SEQUENCE [LARGE SCALE GENOMIC DNA]</scope>
    <source>
        <strain evidence="3">cv. AG2017</strain>
        <tissue evidence="2">Leaf</tissue>
    </source>
</reference>
<dbReference type="AlphaFoldDB" id="A0A2I0JJB2"/>
<proteinExistence type="predicted"/>
<dbReference type="Proteomes" id="UP000233551">
    <property type="component" value="Unassembled WGS sequence"/>
</dbReference>
<keyword evidence="3" id="KW-1185">Reference proteome</keyword>
<dbReference type="EMBL" id="PGOL01001607">
    <property type="protein sequence ID" value="PKI56359.1"/>
    <property type="molecule type" value="Genomic_DNA"/>
</dbReference>
<gene>
    <name evidence="2" type="ORF">CRG98_023244</name>
</gene>
<protein>
    <submittedName>
        <fullName evidence="2">Uncharacterized protein</fullName>
    </submittedName>
</protein>
<keyword evidence="1" id="KW-0812">Transmembrane</keyword>
<accession>A0A2I0JJB2</accession>
<keyword evidence="1" id="KW-1133">Transmembrane helix</keyword>
<name>A0A2I0JJB2_PUNGR</name>
<evidence type="ECO:0000256" key="1">
    <source>
        <dbReference type="SAM" id="Phobius"/>
    </source>
</evidence>